<dbReference type="OrthoDB" id="128536at2759"/>
<proteinExistence type="inferred from homology"/>
<accession>A0A1K0GBM6</accession>
<feature type="compositionally biased region" description="Basic and acidic residues" evidence="5">
    <location>
        <begin position="230"/>
        <end position="249"/>
    </location>
</feature>
<comment type="similarity">
    <text evidence="4">Belongs to the eukaryotic/archaeal RNase P protein component 4 family.</text>
</comment>
<dbReference type="EMBL" id="LT558133">
    <property type="protein sequence ID" value="SAM85438.1"/>
    <property type="molecule type" value="Genomic_DNA"/>
</dbReference>
<reference evidence="6" key="2">
    <citation type="submission" date="2016-04" db="EMBL/GenBank/DDBJ databases">
        <authorList>
            <person name="Evans L.H."/>
            <person name="Alamgir A."/>
            <person name="Owens N."/>
            <person name="Weber N.D."/>
            <person name="Virtaneva K."/>
            <person name="Barbian K."/>
            <person name="Babar A."/>
            <person name="Rosenke K."/>
        </authorList>
    </citation>
    <scope>NUCLEOTIDE SEQUENCE</scope>
    <source>
        <strain evidence="6">UB2112</strain>
    </source>
</reference>
<keyword evidence="2" id="KW-0479">Metal-binding</keyword>
<dbReference type="Pfam" id="PF04032">
    <property type="entry name" value="Rpr2"/>
    <property type="match status" value="1"/>
</dbReference>
<dbReference type="Gene3D" id="6.20.50.20">
    <property type="match status" value="1"/>
</dbReference>
<dbReference type="GO" id="GO:0008033">
    <property type="term" value="P:tRNA processing"/>
    <property type="evidence" value="ECO:0007669"/>
    <property type="project" value="UniProtKB-KW"/>
</dbReference>
<feature type="compositionally biased region" description="Basic and acidic residues" evidence="5">
    <location>
        <begin position="156"/>
        <end position="165"/>
    </location>
</feature>
<evidence type="ECO:0000256" key="4">
    <source>
        <dbReference type="ARBA" id="ARBA00038402"/>
    </source>
</evidence>
<evidence type="ECO:0008006" key="10">
    <source>
        <dbReference type="Google" id="ProtNLM"/>
    </source>
</evidence>
<evidence type="ECO:0000256" key="1">
    <source>
        <dbReference type="ARBA" id="ARBA00022694"/>
    </source>
</evidence>
<evidence type="ECO:0000313" key="7">
    <source>
        <dbReference type="EMBL" id="SYW82588.1"/>
    </source>
</evidence>
<dbReference type="AlphaFoldDB" id="A0A1K0GBM6"/>
<keyword evidence="1" id="KW-0819">tRNA processing</keyword>
<evidence type="ECO:0000313" key="6">
    <source>
        <dbReference type="EMBL" id="SAM85438.1"/>
    </source>
</evidence>
<protein>
    <recommendedName>
        <fullName evidence="10">Rpr2-domain-containing protein</fullName>
    </recommendedName>
</protein>
<dbReference type="InterPro" id="IPR007175">
    <property type="entry name" value="Rpr2/Snm1/Rpp21"/>
</dbReference>
<dbReference type="PANTHER" id="PTHR14742:SF0">
    <property type="entry name" value="RIBONUCLEASE P PROTEIN SUBUNIT P21"/>
    <property type="match status" value="1"/>
</dbReference>
<gene>
    <name evidence="7" type="ORF">UBRO2_04710</name>
    <name evidence="6" type="ORF">UBRO_07409</name>
</gene>
<reference evidence="8" key="1">
    <citation type="submission" date="2016-04" db="EMBL/GenBank/DDBJ databases">
        <authorList>
            <person name="Guldener U."/>
            <person name="Guldener U."/>
        </authorList>
    </citation>
    <scope>NUCLEOTIDE SEQUENCE [LARGE SCALE GENOMIC DNA]</scope>
    <source>
        <strain evidence="8">UB2112</strain>
    </source>
</reference>
<name>A0A1K0GBM6_9BASI</name>
<feature type="region of interest" description="Disordered" evidence="5">
    <location>
        <begin position="148"/>
        <end position="305"/>
    </location>
</feature>
<reference evidence="7" key="3">
    <citation type="submission" date="2018-08" db="EMBL/GenBank/DDBJ databases">
        <authorList>
            <person name="Guldener U."/>
        </authorList>
    </citation>
    <scope>NUCLEOTIDE SEQUENCE</scope>
    <source>
        <strain evidence="7">UB2</strain>
    </source>
</reference>
<keyword evidence="9" id="KW-1185">Reference proteome</keyword>
<evidence type="ECO:0000256" key="2">
    <source>
        <dbReference type="ARBA" id="ARBA00022723"/>
    </source>
</evidence>
<evidence type="ECO:0000313" key="8">
    <source>
        <dbReference type="Proteomes" id="UP000179920"/>
    </source>
</evidence>
<sequence length="390" mass="42508">MPSKGAQRPKGKSVVKPAPPAKAGPTWTAPKAITHPEHHHTLNHLNQVAAYYAVLSSTFDFSSSSYASTSALHLQSEIIRSAKTLSRKAVIRLDTSVKRRACGRCEAVMIEGLTMSIRNKASGPHDHVSKKRCGVCGAVVRLPAPDLVPEIGVGKGARDEQKEQEEGTSEAAKGKQKVSQRQRRRTGSIKRHLLVKSTAKDDGEEGGSLSVQSAQEPSKPKLSRRQRQHARSDKPPIRLSSRRLDRSMEPSHSTKKRRRDGELKPAATEPPKDPPELATTAVSSSGASIESQPTPHGKGRIRRPQLEHFNDRVQGSCWDEAFIKLSSHLLEPVETLDGSERGAETSAMENEERQVSTQALEYWEKAARSRGDHLLVTGVGKNGFLGAGVP</sequence>
<dbReference type="PANTHER" id="PTHR14742">
    <property type="entry name" value="RIBONUCLEASE P SUBUNIT P21"/>
    <property type="match status" value="1"/>
</dbReference>
<dbReference type="GO" id="GO:0046872">
    <property type="term" value="F:metal ion binding"/>
    <property type="evidence" value="ECO:0007669"/>
    <property type="project" value="UniProtKB-KW"/>
</dbReference>
<dbReference type="EMBL" id="ULHB01000118">
    <property type="protein sequence ID" value="SYW82588.1"/>
    <property type="molecule type" value="Genomic_DNA"/>
</dbReference>
<evidence type="ECO:0000313" key="9">
    <source>
        <dbReference type="Proteomes" id="UP000658997"/>
    </source>
</evidence>
<organism evidence="6 8">
    <name type="scientific">Ustilago bromivora</name>
    <dbReference type="NCBI Taxonomy" id="307758"/>
    <lineage>
        <taxon>Eukaryota</taxon>
        <taxon>Fungi</taxon>
        <taxon>Dikarya</taxon>
        <taxon>Basidiomycota</taxon>
        <taxon>Ustilaginomycotina</taxon>
        <taxon>Ustilaginomycetes</taxon>
        <taxon>Ustilaginales</taxon>
        <taxon>Ustilaginaceae</taxon>
        <taxon>Ustilago</taxon>
    </lineage>
</organism>
<dbReference type="Proteomes" id="UP000179920">
    <property type="component" value="Chromosome XVII"/>
</dbReference>
<feature type="compositionally biased region" description="Polar residues" evidence="5">
    <location>
        <begin position="280"/>
        <end position="294"/>
    </location>
</feature>
<evidence type="ECO:0000256" key="5">
    <source>
        <dbReference type="SAM" id="MobiDB-lite"/>
    </source>
</evidence>
<feature type="compositionally biased region" description="Basic residues" evidence="5">
    <location>
        <begin position="174"/>
        <end position="194"/>
    </location>
</feature>
<dbReference type="GO" id="GO:0005655">
    <property type="term" value="C:nucleolar ribonuclease P complex"/>
    <property type="evidence" value="ECO:0007669"/>
    <property type="project" value="TreeGrafter"/>
</dbReference>
<evidence type="ECO:0000256" key="3">
    <source>
        <dbReference type="ARBA" id="ARBA00022833"/>
    </source>
</evidence>
<keyword evidence="3" id="KW-0862">Zinc</keyword>
<dbReference type="Proteomes" id="UP000658997">
    <property type="component" value="Unassembled WGS sequence"/>
</dbReference>
<feature type="region of interest" description="Disordered" evidence="5">
    <location>
        <begin position="1"/>
        <end position="31"/>
    </location>
</feature>